<dbReference type="Proteomes" id="UP000233469">
    <property type="component" value="Unassembled WGS sequence"/>
</dbReference>
<gene>
    <name evidence="1" type="ORF">RhiirC2_785025</name>
</gene>
<organism evidence="1 2">
    <name type="scientific">Rhizophagus irregularis</name>
    <dbReference type="NCBI Taxonomy" id="588596"/>
    <lineage>
        <taxon>Eukaryota</taxon>
        <taxon>Fungi</taxon>
        <taxon>Fungi incertae sedis</taxon>
        <taxon>Mucoromycota</taxon>
        <taxon>Glomeromycotina</taxon>
        <taxon>Glomeromycetes</taxon>
        <taxon>Glomerales</taxon>
        <taxon>Glomeraceae</taxon>
        <taxon>Rhizophagus</taxon>
    </lineage>
</organism>
<evidence type="ECO:0000313" key="1">
    <source>
        <dbReference type="EMBL" id="PKK66260.1"/>
    </source>
</evidence>
<evidence type="ECO:0000313" key="2">
    <source>
        <dbReference type="Proteomes" id="UP000233469"/>
    </source>
</evidence>
<comment type="caution">
    <text evidence="1">The sequence shown here is derived from an EMBL/GenBank/DDBJ whole genome shotgun (WGS) entry which is preliminary data.</text>
</comment>
<dbReference type="EMBL" id="LLXL01001119">
    <property type="protein sequence ID" value="PKK66260.1"/>
    <property type="molecule type" value="Genomic_DNA"/>
</dbReference>
<sequence length="191" mass="22297">MPQLDILTNLGKWGQVIAFKVKTQKKYLTVTVSIDFNKWALTNWNNGVWTAPFGGMPTLKQHKERKKFQAVIMDIPKSVTNNVVYNAENPTQFMLSQLDGTLAFKIIQDHALHILTKSYVTPILLGYGRKKLIAYFDTWASLDKAFNTDFNFKEFKEAEPKQEFKCFVEGLRWTEIEEEVFRKKEAIYFKK</sequence>
<reference evidence="1 2" key="2">
    <citation type="submission" date="2017-10" db="EMBL/GenBank/DDBJ databases">
        <title>Extensive intraspecific genome diversity in a model arbuscular mycorrhizal fungus.</title>
        <authorList>
            <person name="Chen E.C.H."/>
            <person name="Morin E."/>
            <person name="Baudet D."/>
            <person name="Noel J."/>
            <person name="Ndikumana S."/>
            <person name="Charron P."/>
            <person name="St-Onge C."/>
            <person name="Giorgi J."/>
            <person name="Grigoriev I.V."/>
            <person name="Roux C."/>
            <person name="Martin F.M."/>
            <person name="Corradi N."/>
        </authorList>
    </citation>
    <scope>NUCLEOTIDE SEQUENCE [LARGE SCALE GENOMIC DNA]</scope>
    <source>
        <strain evidence="1 2">C2</strain>
    </source>
</reference>
<dbReference type="VEuPathDB" id="FungiDB:FUN_011399"/>
<accession>A0A2N1MXF5</accession>
<dbReference type="AlphaFoldDB" id="A0A2N1MXF5"/>
<proteinExistence type="predicted"/>
<reference evidence="1 2" key="1">
    <citation type="submission" date="2016-04" db="EMBL/GenBank/DDBJ databases">
        <title>Genome analyses suggest a sexual origin of heterokaryosis in a supposedly ancient asexual fungus.</title>
        <authorList>
            <person name="Ropars J."/>
            <person name="Sedzielewska K."/>
            <person name="Noel J."/>
            <person name="Charron P."/>
            <person name="Farinelli L."/>
            <person name="Marton T."/>
            <person name="Kruger M."/>
            <person name="Pelin A."/>
            <person name="Brachmann A."/>
            <person name="Corradi N."/>
        </authorList>
    </citation>
    <scope>NUCLEOTIDE SEQUENCE [LARGE SCALE GENOMIC DNA]</scope>
    <source>
        <strain evidence="1 2">C2</strain>
    </source>
</reference>
<name>A0A2N1MXF5_9GLOM</name>
<protein>
    <submittedName>
        <fullName evidence="1">Uncharacterized protein</fullName>
    </submittedName>
</protein>